<accession>A0A0F9ECC8</accession>
<reference evidence="1" key="1">
    <citation type="journal article" date="2015" name="Nature">
        <title>Complex archaea that bridge the gap between prokaryotes and eukaryotes.</title>
        <authorList>
            <person name="Spang A."/>
            <person name="Saw J.H."/>
            <person name="Jorgensen S.L."/>
            <person name="Zaremba-Niedzwiedzka K."/>
            <person name="Martijn J."/>
            <person name="Lind A.E."/>
            <person name="van Eijk R."/>
            <person name="Schleper C."/>
            <person name="Guy L."/>
            <person name="Ettema T.J."/>
        </authorList>
    </citation>
    <scope>NUCLEOTIDE SEQUENCE</scope>
</reference>
<name>A0A0F9ECC8_9ZZZZ</name>
<dbReference type="AlphaFoldDB" id="A0A0F9ECC8"/>
<proteinExistence type="predicted"/>
<comment type="caution">
    <text evidence="1">The sequence shown here is derived from an EMBL/GenBank/DDBJ whole genome shotgun (WGS) entry which is preliminary data.</text>
</comment>
<dbReference type="EMBL" id="LAZR01037640">
    <property type="protein sequence ID" value="KKL21673.1"/>
    <property type="molecule type" value="Genomic_DNA"/>
</dbReference>
<evidence type="ECO:0000313" key="1">
    <source>
        <dbReference type="EMBL" id="KKL21673.1"/>
    </source>
</evidence>
<gene>
    <name evidence="1" type="ORF">LCGC14_2443070</name>
</gene>
<protein>
    <submittedName>
        <fullName evidence="1">Uncharacterized protein</fullName>
    </submittedName>
</protein>
<feature type="non-terminal residue" evidence="1">
    <location>
        <position position="35"/>
    </location>
</feature>
<organism evidence="1">
    <name type="scientific">marine sediment metagenome</name>
    <dbReference type="NCBI Taxonomy" id="412755"/>
    <lineage>
        <taxon>unclassified sequences</taxon>
        <taxon>metagenomes</taxon>
        <taxon>ecological metagenomes</taxon>
    </lineage>
</organism>
<sequence length="35" mass="3842">MPLLEVENLSIGYQTRKGFLKAVEGASFTLEKGKS</sequence>